<sequence>MTTIAYKDGVLAGDTLMIKGSTITGHITKIVRRESDGALCGGSGNLNWLQAFHRWFLDGEKDDEMPEPSEYDNAIIARKDDPEVEIFEFGGSFVFEPNFTAIGSGKEYAFGAMSAGADAEEAIRIACLYDPGTGGEVQVVRHDG</sequence>
<accession>A0A5S4YWW5</accession>
<gene>
    <name evidence="1" type="ORF">FXV83_16315</name>
</gene>
<evidence type="ECO:0000313" key="2">
    <source>
        <dbReference type="Proteomes" id="UP000324797"/>
    </source>
</evidence>
<name>A0A5S4YWW5_9BRAD</name>
<keyword evidence="2" id="KW-1185">Reference proteome</keyword>
<dbReference type="RefSeq" id="WP_148740433.1">
    <property type="nucleotide sequence ID" value="NZ_VSTH01000051.1"/>
</dbReference>
<dbReference type="InterPro" id="IPR029055">
    <property type="entry name" value="Ntn_hydrolases_N"/>
</dbReference>
<comment type="caution">
    <text evidence="1">The sequence shown here is derived from an EMBL/GenBank/DDBJ whole genome shotgun (WGS) entry which is preliminary data.</text>
</comment>
<evidence type="ECO:0000313" key="1">
    <source>
        <dbReference type="EMBL" id="TYO65499.1"/>
    </source>
</evidence>
<dbReference type="CDD" id="cd01901">
    <property type="entry name" value="Ntn_hydrolase"/>
    <property type="match status" value="1"/>
</dbReference>
<dbReference type="Gene3D" id="3.60.20.10">
    <property type="entry name" value="Glutamine Phosphoribosylpyrophosphate, subunit 1, domain 1"/>
    <property type="match status" value="1"/>
</dbReference>
<organism evidence="1 2">
    <name type="scientific">Bradyrhizobium hipponense</name>
    <dbReference type="NCBI Taxonomy" id="2605638"/>
    <lineage>
        <taxon>Bacteria</taxon>
        <taxon>Pseudomonadati</taxon>
        <taxon>Pseudomonadota</taxon>
        <taxon>Alphaproteobacteria</taxon>
        <taxon>Hyphomicrobiales</taxon>
        <taxon>Nitrobacteraceae</taxon>
        <taxon>Bradyrhizobium</taxon>
    </lineage>
</organism>
<protein>
    <submittedName>
        <fullName evidence="1">Uncharacterized protein</fullName>
    </submittedName>
</protein>
<dbReference type="AlphaFoldDB" id="A0A5S4YWW5"/>
<dbReference type="Proteomes" id="UP000324797">
    <property type="component" value="Unassembled WGS sequence"/>
</dbReference>
<dbReference type="SUPFAM" id="SSF56235">
    <property type="entry name" value="N-terminal nucleophile aminohydrolases (Ntn hydrolases)"/>
    <property type="match status" value="1"/>
</dbReference>
<proteinExistence type="predicted"/>
<reference evidence="1 2" key="1">
    <citation type="submission" date="2019-08" db="EMBL/GenBank/DDBJ databases">
        <title>Bradyrhizobium hipponensis sp. nov., a rhizobium isolated from a Lupinus angustifolius root nodule in Tunisia.</title>
        <authorList>
            <person name="Off K."/>
            <person name="Rejili M."/>
            <person name="Mars M."/>
            <person name="Brachmann A."/>
            <person name="Marin M."/>
        </authorList>
    </citation>
    <scope>NUCLEOTIDE SEQUENCE [LARGE SCALE GENOMIC DNA]</scope>
    <source>
        <strain evidence="2">aSej3</strain>
    </source>
</reference>
<dbReference type="EMBL" id="VSTH01000051">
    <property type="protein sequence ID" value="TYO65499.1"/>
    <property type="molecule type" value="Genomic_DNA"/>
</dbReference>